<reference evidence="2 3" key="1">
    <citation type="submission" date="2014-04" db="EMBL/GenBank/DDBJ databases">
        <title>Draft genome sequence of Bacillus azotoformans MEV2011, a (co-) denitrifying strain unable to grow in the presence of oxygen.</title>
        <authorList>
            <person name="Nielsen M."/>
            <person name="Schreiber L."/>
            <person name="Finster K."/>
            <person name="Schramm A."/>
        </authorList>
    </citation>
    <scope>NUCLEOTIDE SEQUENCE [LARGE SCALE GENOMIC DNA]</scope>
    <source>
        <strain evidence="2 3">MEV2011</strain>
    </source>
</reference>
<organism evidence="2 3">
    <name type="scientific">Schinkia azotoformans MEV2011</name>
    <dbReference type="NCBI Taxonomy" id="1348973"/>
    <lineage>
        <taxon>Bacteria</taxon>
        <taxon>Bacillati</taxon>
        <taxon>Bacillota</taxon>
        <taxon>Bacilli</taxon>
        <taxon>Bacillales</taxon>
        <taxon>Bacillaceae</taxon>
        <taxon>Calidifontibacillus/Schinkia group</taxon>
        <taxon>Schinkia</taxon>
    </lineage>
</organism>
<evidence type="ECO:0000313" key="2">
    <source>
        <dbReference type="EMBL" id="KEF39812.1"/>
    </source>
</evidence>
<proteinExistence type="predicted"/>
<feature type="signal peptide" evidence="1">
    <location>
        <begin position="1"/>
        <end position="27"/>
    </location>
</feature>
<name>A0A072NRF0_SCHAZ</name>
<accession>A0A072NRF0</accession>
<gene>
    <name evidence="2" type="ORF">M670_00836</name>
</gene>
<keyword evidence="1" id="KW-0732">Signal</keyword>
<comment type="caution">
    <text evidence="2">The sequence shown here is derived from an EMBL/GenBank/DDBJ whole genome shotgun (WGS) entry which is preliminary data.</text>
</comment>
<dbReference type="EMBL" id="JJRY01000002">
    <property type="protein sequence ID" value="KEF39812.1"/>
    <property type="molecule type" value="Genomic_DNA"/>
</dbReference>
<dbReference type="Proteomes" id="UP000027936">
    <property type="component" value="Unassembled WGS sequence"/>
</dbReference>
<evidence type="ECO:0000313" key="3">
    <source>
        <dbReference type="Proteomes" id="UP000027936"/>
    </source>
</evidence>
<protein>
    <submittedName>
        <fullName evidence="2">Uncharacterized protein</fullName>
    </submittedName>
</protein>
<sequence length="255" mass="28254">MKKLAIFLCLTLIFAYITPFFSAHTHAAGNIEFIKDTEDESIYRVNKNGVIYEYQEVVKTNKNKKTVKLKIYEVNGDKKKLVDNYKTTITEVSEGLIEVEDEEGNVATIDLRDDLVGSTTLEKNSDISFLASQTGSGGSYLVDCRYIVYSDGKAQAIMNGVNPHYKNTTKNNSDFIRFQGHADNLVSHEKDIVTAGFASFADDLIKALGAGKILSWTLIKTIVGGAVKVGPIGVGLSLWNYGSEWLDAREDYIEI</sequence>
<dbReference type="PATRIC" id="fig|1348973.3.peg.808"/>
<feature type="chain" id="PRO_5038389166" evidence="1">
    <location>
        <begin position="28"/>
        <end position="255"/>
    </location>
</feature>
<dbReference type="AlphaFoldDB" id="A0A072NRF0"/>
<evidence type="ECO:0000256" key="1">
    <source>
        <dbReference type="SAM" id="SignalP"/>
    </source>
</evidence>
<dbReference type="OrthoDB" id="2890000at2"/>
<dbReference type="RefSeq" id="WP_035193525.1">
    <property type="nucleotide sequence ID" value="NZ_JJRY01000002.1"/>
</dbReference>